<keyword evidence="4" id="KW-1185">Reference proteome</keyword>
<evidence type="ECO:0000259" key="2">
    <source>
        <dbReference type="PROSITE" id="PS50878"/>
    </source>
</evidence>
<evidence type="ECO:0000256" key="1">
    <source>
        <dbReference type="ARBA" id="ARBA00012493"/>
    </source>
</evidence>
<dbReference type="EMBL" id="JACASF010000002">
    <property type="protein sequence ID" value="KAF6492510.1"/>
    <property type="molecule type" value="Genomic_DNA"/>
</dbReference>
<dbReference type="InParanoid" id="A0A7J8J7U0"/>
<organism evidence="3 4">
    <name type="scientific">Molossus molossus</name>
    <name type="common">Pallas' mastiff bat</name>
    <name type="synonym">Vespertilio molossus</name>
    <dbReference type="NCBI Taxonomy" id="27622"/>
    <lineage>
        <taxon>Eukaryota</taxon>
        <taxon>Metazoa</taxon>
        <taxon>Chordata</taxon>
        <taxon>Craniata</taxon>
        <taxon>Vertebrata</taxon>
        <taxon>Euteleostomi</taxon>
        <taxon>Mammalia</taxon>
        <taxon>Eutheria</taxon>
        <taxon>Laurasiatheria</taxon>
        <taxon>Chiroptera</taxon>
        <taxon>Yangochiroptera</taxon>
        <taxon>Molossidae</taxon>
        <taxon>Molossus</taxon>
    </lineage>
</organism>
<dbReference type="InterPro" id="IPR000477">
    <property type="entry name" value="RT_dom"/>
</dbReference>
<gene>
    <name evidence="3" type="ORF">HJG59_009698</name>
</gene>
<dbReference type="Proteomes" id="UP000550707">
    <property type="component" value="Unassembled WGS sequence"/>
</dbReference>
<comment type="caution">
    <text evidence="3">The sequence shown here is derived from an EMBL/GenBank/DDBJ whole genome shotgun (WGS) entry which is preliminary data.</text>
</comment>
<name>A0A7J8J7U0_MOLMO</name>
<dbReference type="SUPFAM" id="SSF56672">
    <property type="entry name" value="DNA/RNA polymerases"/>
    <property type="match status" value="1"/>
</dbReference>
<dbReference type="GO" id="GO:0003964">
    <property type="term" value="F:RNA-directed DNA polymerase activity"/>
    <property type="evidence" value="ECO:0007669"/>
    <property type="project" value="UniProtKB-EC"/>
</dbReference>
<sequence length="540" mass="63238">MNIDAKILNKILANRIQKYIKKIIHHDQVGFIPGMQGWYNIRKSINVIHHINKMKNKNHMIISIDAEKAFDKIQHPFLIKTLSNVGIEGSYLDIIKAIYERPTANIILNGQKLKTFPLRTGTRQGCPLSPLLFNIVLEVLATAIRHEEKIKGIQIGKEEVKLSLFADDMILYIENPKDSIKNLLDLINEFGKVAGYKINVKKSTAFLYINDELSERETEKTIPFTIAPKKLRYLGINLTKEVKDLFAENYRSLKKEIEEDIKKWKNIPCSWIGRINIIKMSILPKAIYRFNAIPIKIPTTYFIELEQILQKFIWNQKRPRIATAILKKKNKVGGITLPDIRLYYKATVTKTAWYWHKNRHIDQWNRTENPEMDPRQYAQLIFDKGGKSIQWSKDSLFNKWCWENWTATCKKMKLDHQLTPYTKINSKWIKDLNVTRESIKILEENVGNKISDIIRSRIFTDTSPKATEIKEKMNTWDYIKLKSFCTAKETIIKMERQPTVWENIIANDVSDKGLISNIYRELTQLHKRKTKNPIKNGQRS</sequence>
<dbReference type="AlphaFoldDB" id="A0A7J8J7U0"/>
<reference evidence="3 4" key="1">
    <citation type="journal article" date="2020" name="Nature">
        <title>Six reference-quality genomes reveal evolution of bat adaptations.</title>
        <authorList>
            <person name="Jebb D."/>
            <person name="Huang Z."/>
            <person name="Pippel M."/>
            <person name="Hughes G.M."/>
            <person name="Lavrichenko K."/>
            <person name="Devanna P."/>
            <person name="Winkler S."/>
            <person name="Jermiin L.S."/>
            <person name="Skirmuntt E.C."/>
            <person name="Katzourakis A."/>
            <person name="Burkitt-Gray L."/>
            <person name="Ray D.A."/>
            <person name="Sullivan K.A.M."/>
            <person name="Roscito J.G."/>
            <person name="Kirilenko B.M."/>
            <person name="Davalos L.M."/>
            <person name="Corthals A.P."/>
            <person name="Power M.L."/>
            <person name="Jones G."/>
            <person name="Ransome R.D."/>
            <person name="Dechmann D.K.N."/>
            <person name="Locatelli A.G."/>
            <person name="Puechmaille S.J."/>
            <person name="Fedrigo O."/>
            <person name="Jarvis E.D."/>
            <person name="Hiller M."/>
            <person name="Vernes S.C."/>
            <person name="Myers E.W."/>
            <person name="Teeling E.C."/>
        </authorList>
    </citation>
    <scope>NUCLEOTIDE SEQUENCE [LARGE SCALE GENOMIC DNA]</scope>
    <source>
        <strain evidence="3">MMolMol1</strain>
        <tissue evidence="3">Muscle</tissue>
    </source>
</reference>
<accession>A0A7J8J7U0</accession>
<dbReference type="PROSITE" id="PS50878">
    <property type="entry name" value="RT_POL"/>
    <property type="match status" value="1"/>
</dbReference>
<protein>
    <recommendedName>
        <fullName evidence="1">RNA-directed DNA polymerase</fullName>
        <ecNumber evidence="1">2.7.7.49</ecNumber>
    </recommendedName>
</protein>
<dbReference type="Pfam" id="PF00078">
    <property type="entry name" value="RVT_1"/>
    <property type="match status" value="1"/>
</dbReference>
<evidence type="ECO:0000313" key="4">
    <source>
        <dbReference type="Proteomes" id="UP000550707"/>
    </source>
</evidence>
<dbReference type="CDD" id="cd01650">
    <property type="entry name" value="RT_nLTR_like"/>
    <property type="match status" value="1"/>
</dbReference>
<evidence type="ECO:0000313" key="3">
    <source>
        <dbReference type="EMBL" id="KAF6492510.1"/>
    </source>
</evidence>
<dbReference type="PANTHER" id="PTHR19446">
    <property type="entry name" value="REVERSE TRANSCRIPTASES"/>
    <property type="match status" value="1"/>
</dbReference>
<dbReference type="EC" id="2.7.7.49" evidence="1"/>
<proteinExistence type="predicted"/>
<dbReference type="InterPro" id="IPR043502">
    <property type="entry name" value="DNA/RNA_pol_sf"/>
</dbReference>
<feature type="domain" description="Reverse transcriptase" evidence="2">
    <location>
        <begin position="1"/>
        <end position="238"/>
    </location>
</feature>